<organism evidence="1">
    <name type="scientific">marine sediment metagenome</name>
    <dbReference type="NCBI Taxonomy" id="412755"/>
    <lineage>
        <taxon>unclassified sequences</taxon>
        <taxon>metagenomes</taxon>
        <taxon>ecological metagenomes</taxon>
    </lineage>
</organism>
<reference evidence="1" key="1">
    <citation type="journal article" date="2014" name="Front. Microbiol.">
        <title>High frequency of phylogenetically diverse reductive dehalogenase-homologous genes in deep subseafloor sedimentary metagenomes.</title>
        <authorList>
            <person name="Kawai M."/>
            <person name="Futagami T."/>
            <person name="Toyoda A."/>
            <person name="Takaki Y."/>
            <person name="Nishi S."/>
            <person name="Hori S."/>
            <person name="Arai W."/>
            <person name="Tsubouchi T."/>
            <person name="Morono Y."/>
            <person name="Uchiyama I."/>
            <person name="Ito T."/>
            <person name="Fujiyama A."/>
            <person name="Inagaki F."/>
            <person name="Takami H."/>
        </authorList>
    </citation>
    <scope>NUCLEOTIDE SEQUENCE</scope>
    <source>
        <strain evidence="1">Expedition CK06-06</strain>
    </source>
</reference>
<name>X1B3V7_9ZZZZ</name>
<feature type="non-terminal residue" evidence="1">
    <location>
        <position position="272"/>
    </location>
</feature>
<gene>
    <name evidence="1" type="ORF">S01H4_50126</name>
</gene>
<evidence type="ECO:0000313" key="1">
    <source>
        <dbReference type="EMBL" id="GAG90414.1"/>
    </source>
</evidence>
<proteinExistence type="predicted"/>
<sequence length="272" mass="30274">LISAQLNKKVEKSYIWVTVPSYNHTSYCVTIKGRAANTTGRIYLWIGNTSGQDLYNRKAKLGPKNNQVTAYFRNHKENMFLIGLCFYGCKEGDQCSLTGIDISVKKTGEVVYTWGNDYEPLDELSHSIQEPGCITFGKEIYTATGNIDHVESDNGCIITFNGSKTSEPPGVKTIIATNSRSKYRLCISGKTTFTKGGSLYLWAGGLNGKMVHFKPFMFEYTDSMGIGRAEIEINTRRFKEMKLAIYYRGHITVGDGFTISNIDISQVNGNGP</sequence>
<dbReference type="EMBL" id="BART01028428">
    <property type="protein sequence ID" value="GAG90414.1"/>
    <property type="molecule type" value="Genomic_DNA"/>
</dbReference>
<comment type="caution">
    <text evidence="1">The sequence shown here is derived from an EMBL/GenBank/DDBJ whole genome shotgun (WGS) entry which is preliminary data.</text>
</comment>
<feature type="non-terminal residue" evidence="1">
    <location>
        <position position="1"/>
    </location>
</feature>
<accession>X1B3V7</accession>
<protein>
    <submittedName>
        <fullName evidence="1">Uncharacterized protein</fullName>
    </submittedName>
</protein>
<dbReference type="AlphaFoldDB" id="X1B3V7"/>